<gene>
    <name evidence="2" type="ORF">ACFFLM_19080</name>
</gene>
<accession>A0ABV6B2T1</accession>
<evidence type="ECO:0000256" key="1">
    <source>
        <dbReference type="SAM" id="SignalP"/>
    </source>
</evidence>
<comment type="caution">
    <text evidence="2">The sequence shown here is derived from an EMBL/GenBank/DDBJ whole genome shotgun (WGS) entry which is preliminary data.</text>
</comment>
<organism evidence="2 3">
    <name type="scientific">Deinococcus oregonensis</name>
    <dbReference type="NCBI Taxonomy" id="1805970"/>
    <lineage>
        <taxon>Bacteria</taxon>
        <taxon>Thermotogati</taxon>
        <taxon>Deinococcota</taxon>
        <taxon>Deinococci</taxon>
        <taxon>Deinococcales</taxon>
        <taxon>Deinococcaceae</taxon>
        <taxon>Deinococcus</taxon>
    </lineage>
</organism>
<name>A0ABV6B2T1_9DEIO</name>
<evidence type="ECO:0000313" key="2">
    <source>
        <dbReference type="EMBL" id="MFB9994065.1"/>
    </source>
</evidence>
<reference evidence="2 3" key="1">
    <citation type="submission" date="2024-09" db="EMBL/GenBank/DDBJ databases">
        <authorList>
            <person name="Sun Q."/>
            <person name="Mori K."/>
        </authorList>
    </citation>
    <scope>NUCLEOTIDE SEQUENCE [LARGE SCALE GENOMIC DNA]</scope>
    <source>
        <strain evidence="2 3">JCM 13503</strain>
    </source>
</reference>
<evidence type="ECO:0000313" key="3">
    <source>
        <dbReference type="Proteomes" id="UP001589733"/>
    </source>
</evidence>
<sequence>MKRRLLLACLLISGGLAAEPTYTTTITVRLADPVDRRVFGVGIKPEQFYFSFQTTYRIRGQLVRPAEFWRTPLAGRVLQVKAVRKAGFWFATAANVKE</sequence>
<feature type="signal peptide" evidence="1">
    <location>
        <begin position="1"/>
        <end position="18"/>
    </location>
</feature>
<keyword evidence="3" id="KW-1185">Reference proteome</keyword>
<dbReference type="Proteomes" id="UP001589733">
    <property type="component" value="Unassembled WGS sequence"/>
</dbReference>
<proteinExistence type="predicted"/>
<dbReference type="EMBL" id="JBHLYR010000059">
    <property type="protein sequence ID" value="MFB9994065.1"/>
    <property type="molecule type" value="Genomic_DNA"/>
</dbReference>
<keyword evidence="1" id="KW-0732">Signal</keyword>
<dbReference type="RefSeq" id="WP_380014108.1">
    <property type="nucleotide sequence ID" value="NZ_JBHLYR010000059.1"/>
</dbReference>
<feature type="chain" id="PRO_5046790690" evidence="1">
    <location>
        <begin position="19"/>
        <end position="98"/>
    </location>
</feature>
<protein>
    <submittedName>
        <fullName evidence="2">Uncharacterized protein</fullName>
    </submittedName>
</protein>